<sequence length="620" mass="66230">MTPVNGNSNGAAHTITGARAILRALEAAGITHLFVNLGSDHPAFLSAFVQQKTTESMLQIFTSPNEMNALSAASGFAQVTGKPAVVLVHVECGTQGLAGAVHNVSKGRIPVIIMAGTVPITQEGELKGSRNEYIHWIQDVPDQRAIVRQYMRYEHEIRNAVNATQIVFRALQFATSSPQGPTYLIAARETLEQEIADPFAAPLKPSQAFRKNGALETTGLMPDALDELASVLLAAERPLIVTSYCGRTAAGFAALQTVAELLSIAVHENAPIYNNFPTTSFLHQGHQWNGGGQLLALAEADVVLVVDSDVPWISAQSKPADAAAIYHLDSDPLKEGTTLWYLPCEKRWKCDSSVALRQLADVITRHPSFAVPGTKHRLASRTDSLRQRFAARQERLVRAEAPPENGTVTAPFFMARLRTATAAAGVRVVGLNESTTNLGSVADHLRHDAPLSLIGSGGGALGWYSGGAIGACMGLKVKVAEGGDDPLVVAFAGDGTWLFGVPSCAYWMARKYNTPFVTIIWNNGGWASPKNACLRIHPEVGETFGVRQNGSAAGVSQLSESMLTAIDPSPAFGKIAEGAGEAWWATVTSVFEVDKACEQAIRVVREEGRSAVVEVMIPKI</sequence>
<dbReference type="GO" id="GO:0003984">
    <property type="term" value="F:acetolactate synthase activity"/>
    <property type="evidence" value="ECO:0007669"/>
    <property type="project" value="TreeGrafter"/>
</dbReference>
<evidence type="ECO:0000313" key="5">
    <source>
        <dbReference type="EMBL" id="KAF2452663.1"/>
    </source>
</evidence>
<evidence type="ECO:0000313" key="6">
    <source>
        <dbReference type="Proteomes" id="UP000799766"/>
    </source>
</evidence>
<dbReference type="GO" id="GO:0030976">
    <property type="term" value="F:thiamine pyrophosphate binding"/>
    <property type="evidence" value="ECO:0007669"/>
    <property type="project" value="InterPro"/>
</dbReference>
<evidence type="ECO:0000256" key="1">
    <source>
        <dbReference type="ARBA" id="ARBA00007812"/>
    </source>
</evidence>
<keyword evidence="6" id="KW-1185">Reference proteome</keyword>
<dbReference type="InterPro" id="IPR012001">
    <property type="entry name" value="Thiamin_PyroP_enz_TPP-bd_dom"/>
</dbReference>
<dbReference type="SUPFAM" id="SSF52518">
    <property type="entry name" value="Thiamin diphosphate-binding fold (THDP-binding)"/>
    <property type="match status" value="2"/>
</dbReference>
<dbReference type="GO" id="GO:0009097">
    <property type="term" value="P:isoleucine biosynthetic process"/>
    <property type="evidence" value="ECO:0007669"/>
    <property type="project" value="TreeGrafter"/>
</dbReference>
<dbReference type="Pfam" id="PF02776">
    <property type="entry name" value="TPP_enzyme_N"/>
    <property type="match status" value="1"/>
</dbReference>
<dbReference type="PANTHER" id="PTHR18968:SF164">
    <property type="entry name" value="PYRUVATE DECARBOXYLASE"/>
    <property type="match status" value="1"/>
</dbReference>
<feature type="domain" description="Thiamine pyrophosphate enzyme TPP-binding" evidence="3">
    <location>
        <begin position="441"/>
        <end position="615"/>
    </location>
</feature>
<evidence type="ECO:0000259" key="4">
    <source>
        <dbReference type="Pfam" id="PF02776"/>
    </source>
</evidence>
<dbReference type="CDD" id="cd07035">
    <property type="entry name" value="TPP_PYR_POX_like"/>
    <property type="match status" value="1"/>
</dbReference>
<reference evidence="5" key="1">
    <citation type="journal article" date="2020" name="Stud. Mycol.">
        <title>101 Dothideomycetes genomes: a test case for predicting lifestyles and emergence of pathogens.</title>
        <authorList>
            <person name="Haridas S."/>
            <person name="Albert R."/>
            <person name="Binder M."/>
            <person name="Bloem J."/>
            <person name="Labutti K."/>
            <person name="Salamov A."/>
            <person name="Andreopoulos B."/>
            <person name="Baker S."/>
            <person name="Barry K."/>
            <person name="Bills G."/>
            <person name="Bluhm B."/>
            <person name="Cannon C."/>
            <person name="Castanera R."/>
            <person name="Culley D."/>
            <person name="Daum C."/>
            <person name="Ezra D."/>
            <person name="Gonzalez J."/>
            <person name="Henrissat B."/>
            <person name="Kuo A."/>
            <person name="Liang C."/>
            <person name="Lipzen A."/>
            <person name="Lutzoni F."/>
            <person name="Magnuson J."/>
            <person name="Mondo S."/>
            <person name="Nolan M."/>
            <person name="Ohm R."/>
            <person name="Pangilinan J."/>
            <person name="Park H.-J."/>
            <person name="Ramirez L."/>
            <person name="Alfaro M."/>
            <person name="Sun H."/>
            <person name="Tritt A."/>
            <person name="Yoshinaga Y."/>
            <person name="Zwiers L.-H."/>
            <person name="Turgeon B."/>
            <person name="Goodwin S."/>
            <person name="Spatafora J."/>
            <person name="Crous P."/>
            <person name="Grigoriev I."/>
        </authorList>
    </citation>
    <scope>NUCLEOTIDE SEQUENCE</scope>
    <source>
        <strain evidence="5">ATCC 16933</strain>
    </source>
</reference>
<dbReference type="InterPro" id="IPR029035">
    <property type="entry name" value="DHS-like_NAD/FAD-binding_dom"/>
</dbReference>
<dbReference type="InterPro" id="IPR045229">
    <property type="entry name" value="TPP_enz"/>
</dbReference>
<dbReference type="GO" id="GO:0050660">
    <property type="term" value="F:flavin adenine dinucleotide binding"/>
    <property type="evidence" value="ECO:0007669"/>
    <property type="project" value="TreeGrafter"/>
</dbReference>
<feature type="domain" description="Thiamine pyrophosphate enzyme N-terminal TPP-binding" evidence="4">
    <location>
        <begin position="16"/>
        <end position="144"/>
    </location>
</feature>
<dbReference type="PANTHER" id="PTHR18968">
    <property type="entry name" value="THIAMINE PYROPHOSPHATE ENZYMES"/>
    <property type="match status" value="1"/>
</dbReference>
<evidence type="ECO:0000256" key="2">
    <source>
        <dbReference type="ARBA" id="ARBA00023052"/>
    </source>
</evidence>
<dbReference type="GO" id="GO:0009099">
    <property type="term" value="P:L-valine biosynthetic process"/>
    <property type="evidence" value="ECO:0007669"/>
    <property type="project" value="TreeGrafter"/>
</dbReference>
<dbReference type="NCBIfam" id="NF006203">
    <property type="entry name" value="PRK08327.1"/>
    <property type="match status" value="1"/>
</dbReference>
<dbReference type="InterPro" id="IPR011766">
    <property type="entry name" value="TPP_enzyme_TPP-bd"/>
</dbReference>
<dbReference type="Gene3D" id="3.40.50.1220">
    <property type="entry name" value="TPP-binding domain"/>
    <property type="match status" value="1"/>
</dbReference>
<dbReference type="GO" id="GO:0005739">
    <property type="term" value="C:mitochondrion"/>
    <property type="evidence" value="ECO:0007669"/>
    <property type="project" value="TreeGrafter"/>
</dbReference>
<name>A0A6A6NN39_9PEZI</name>
<gene>
    <name evidence="5" type="ORF">BDY21DRAFT_328808</name>
</gene>
<protein>
    <submittedName>
        <fullName evidence="5">Acetolactate synthase</fullName>
    </submittedName>
</protein>
<dbReference type="OrthoDB" id="2867507at2759"/>
<dbReference type="AlphaFoldDB" id="A0A6A6NN39"/>
<dbReference type="Gene3D" id="3.40.50.970">
    <property type="match status" value="2"/>
</dbReference>
<comment type="similarity">
    <text evidence="1">Belongs to the TPP enzyme family.</text>
</comment>
<keyword evidence="2" id="KW-0786">Thiamine pyrophosphate</keyword>
<proteinExistence type="inferred from homology"/>
<dbReference type="SUPFAM" id="SSF52467">
    <property type="entry name" value="DHS-like NAD/FAD-binding domain"/>
    <property type="match status" value="1"/>
</dbReference>
<dbReference type="EMBL" id="MU001705">
    <property type="protein sequence ID" value="KAF2452663.1"/>
    <property type="molecule type" value="Genomic_DNA"/>
</dbReference>
<dbReference type="Proteomes" id="UP000799766">
    <property type="component" value="Unassembled WGS sequence"/>
</dbReference>
<dbReference type="Pfam" id="PF02775">
    <property type="entry name" value="TPP_enzyme_C"/>
    <property type="match status" value="1"/>
</dbReference>
<organism evidence="5 6">
    <name type="scientific">Lineolata rhizophorae</name>
    <dbReference type="NCBI Taxonomy" id="578093"/>
    <lineage>
        <taxon>Eukaryota</taxon>
        <taxon>Fungi</taxon>
        <taxon>Dikarya</taxon>
        <taxon>Ascomycota</taxon>
        <taxon>Pezizomycotina</taxon>
        <taxon>Dothideomycetes</taxon>
        <taxon>Dothideomycetes incertae sedis</taxon>
        <taxon>Lineolatales</taxon>
        <taxon>Lineolataceae</taxon>
        <taxon>Lineolata</taxon>
    </lineage>
</organism>
<dbReference type="InterPro" id="IPR029061">
    <property type="entry name" value="THDP-binding"/>
</dbReference>
<dbReference type="GO" id="GO:0005948">
    <property type="term" value="C:acetolactate synthase complex"/>
    <property type="evidence" value="ECO:0007669"/>
    <property type="project" value="TreeGrafter"/>
</dbReference>
<accession>A0A6A6NN39</accession>
<evidence type="ECO:0000259" key="3">
    <source>
        <dbReference type="Pfam" id="PF02775"/>
    </source>
</evidence>